<dbReference type="HOGENOM" id="CLU_327247_0_0_3"/>
<organism evidence="1 2">
    <name type="scientific">Acaryochloris marina (strain MBIC 11017)</name>
    <dbReference type="NCBI Taxonomy" id="329726"/>
    <lineage>
        <taxon>Bacteria</taxon>
        <taxon>Bacillati</taxon>
        <taxon>Cyanobacteriota</taxon>
        <taxon>Cyanophyceae</taxon>
        <taxon>Acaryochloridales</taxon>
        <taxon>Acaryochloridaceae</taxon>
        <taxon>Acaryochloris</taxon>
    </lineage>
</organism>
<dbReference type="EMBL" id="CP000828">
    <property type="protein sequence ID" value="ABW26708.1"/>
    <property type="molecule type" value="Genomic_DNA"/>
</dbReference>
<sequence length="839" mass="95831">MVDSAFPEPVLDDQETQVLLDWAANIDQSDATYFQTGQLLATRLGAHYREDGLTEIGFWTPGLAAEVIQSERSIYLEVFTPLDPIDFQATEQEITWQRDRIPLILQGEYIWGVIKGLRAGTREQAGSFYWLRYIDNQGHVKTTRDPLAYSLPYGVFAPAELYDSDRLQRQRADLGYFKTTGAQTKSRKGFLASDLKNPPPRLPAPVCILQLHIHTASPEGTLAGLTRIYQRISDKLSQGEDLTPIEQNYVGYDAIELLPIEPTIEYRLDQDNHHHEFFARPPEPTSLTDEHTQTIQITLRKPNTQNWGYDVPIIGSAATNPAVLETLRPDETIDFIATLHNFSTGPIQVIYDLVYGHADNQCEKLISRQYLKGPNMYGQDLNHQLPAVRAVLLEMQRRKNNTGADGIRVDGGQDFRFFNPLTNLVEQDDGYLRAMGNIVQEIEGNERLMFTIFEDGRPWPQEGWEETSRYLELVELEPHSYQWGPLVFAHNTPALQHFWDQKWRRVCEVMFQGSHWITGCANHDTVRRGNQIDPNGPINWHLGDTLVEVTKTAYDNPAIKLWVLGFCPGLPMEFLNANFRGAWGFFRNTDELYGVKVVSEEIGFLDWQLTPELFQPPEVFPQLKALGFTDLEMLRQFAAALQTTMLESDYNLEIVADLCRRCFNGDSGVCANLNLESLKYSDRPAFLNDLDVPKLKQFARAFMEDGYDFSNVKHWGDSLDPDQVAFNLAARQYRFTHPWLGENLTERDRFNRITEDAYTLFYGHRTQHDPDIEQPEDIVMVSHMGGEPAMVTLGDWLQLELSEWRVALTSPGLAIGNDVESLRSFELKDTQGVLLEKIV</sequence>
<dbReference type="InterPro" id="IPR017853">
    <property type="entry name" value="GH"/>
</dbReference>
<gene>
    <name evidence="1" type="ordered locus">AM1_1687</name>
</gene>
<proteinExistence type="predicted"/>
<dbReference type="Gene3D" id="3.20.20.80">
    <property type="entry name" value="Glycosidases"/>
    <property type="match status" value="1"/>
</dbReference>
<dbReference type="KEGG" id="amr:AM1_1687"/>
<dbReference type="STRING" id="329726.AM1_1687"/>
<dbReference type="InterPro" id="IPR029457">
    <property type="entry name" value="GHL5"/>
</dbReference>
<accession>B0CB69</accession>
<dbReference type="eggNOG" id="COG1523">
    <property type="taxonomic scope" value="Bacteria"/>
</dbReference>
<evidence type="ECO:0008006" key="3">
    <source>
        <dbReference type="Google" id="ProtNLM"/>
    </source>
</evidence>
<protein>
    <recommendedName>
        <fullName evidence="3">Alpha-amylase</fullName>
    </recommendedName>
</protein>
<evidence type="ECO:0000313" key="1">
    <source>
        <dbReference type="EMBL" id="ABW26708.1"/>
    </source>
</evidence>
<dbReference type="OrthoDB" id="434878at2"/>
<reference evidence="1 2" key="1">
    <citation type="journal article" date="2008" name="Proc. Natl. Acad. Sci. U.S.A.">
        <title>Niche adaptation and genome expansion in the chlorophyll d-producing cyanobacterium Acaryochloris marina.</title>
        <authorList>
            <person name="Swingley W.D."/>
            <person name="Chen M."/>
            <person name="Cheung P.C."/>
            <person name="Conrad A.L."/>
            <person name="Dejesa L.C."/>
            <person name="Hao J."/>
            <person name="Honchak B.M."/>
            <person name="Karbach L.E."/>
            <person name="Kurdoglu A."/>
            <person name="Lahiri S."/>
            <person name="Mastrian S.D."/>
            <person name="Miyashita H."/>
            <person name="Page L."/>
            <person name="Ramakrishna P."/>
            <person name="Satoh S."/>
            <person name="Sattley W.M."/>
            <person name="Shimada Y."/>
            <person name="Taylor H.L."/>
            <person name="Tomo T."/>
            <person name="Tsuchiya T."/>
            <person name="Wang Z.T."/>
            <person name="Raymond J."/>
            <person name="Mimuro M."/>
            <person name="Blankenship R.E."/>
            <person name="Touchman J.W."/>
        </authorList>
    </citation>
    <scope>NUCLEOTIDE SEQUENCE [LARGE SCALE GENOMIC DNA]</scope>
    <source>
        <strain evidence="2">MBIC 11017</strain>
    </source>
</reference>
<keyword evidence="2" id="KW-1185">Reference proteome</keyword>
<dbReference type="RefSeq" id="WP_012162225.1">
    <property type="nucleotide sequence ID" value="NC_009925.1"/>
</dbReference>
<evidence type="ECO:0000313" key="2">
    <source>
        <dbReference type="Proteomes" id="UP000000268"/>
    </source>
</evidence>
<dbReference type="Proteomes" id="UP000000268">
    <property type="component" value="Chromosome"/>
</dbReference>
<dbReference type="Pfam" id="PF14872">
    <property type="entry name" value="GHL5"/>
    <property type="match status" value="1"/>
</dbReference>
<dbReference type="SUPFAM" id="SSF51445">
    <property type="entry name" value="(Trans)glycosidases"/>
    <property type="match status" value="1"/>
</dbReference>
<name>B0CB69_ACAM1</name>
<dbReference type="AlphaFoldDB" id="B0CB69"/>